<accession>A0AAV7WDP4</accession>
<feature type="transmembrane region" description="Helical" evidence="1">
    <location>
        <begin position="84"/>
        <end position="105"/>
    </location>
</feature>
<sequence length="159" mass="17981">MCVFSPLHCTRTALSKKSSFRCDPSLQIGDELNDTHSRNHVCHRDLYIYAAQEFINNQQEHKKKQDASTVSGLHKKNRTGIRKVIVINLLPPLLAVCFLCAILIFQAVEAARVQREDVLCYGDAYHAAAHYGLHCLATLKPALCGVVTHCYFRLPVKRY</sequence>
<keyword evidence="3" id="KW-1185">Reference proteome</keyword>
<evidence type="ECO:0000313" key="3">
    <source>
        <dbReference type="Proteomes" id="UP001066276"/>
    </source>
</evidence>
<keyword evidence="1" id="KW-1133">Transmembrane helix</keyword>
<protein>
    <submittedName>
        <fullName evidence="2">Uncharacterized protein</fullName>
    </submittedName>
</protein>
<keyword evidence="1" id="KW-0812">Transmembrane</keyword>
<organism evidence="2 3">
    <name type="scientific">Pleurodeles waltl</name>
    <name type="common">Iberian ribbed newt</name>
    <dbReference type="NCBI Taxonomy" id="8319"/>
    <lineage>
        <taxon>Eukaryota</taxon>
        <taxon>Metazoa</taxon>
        <taxon>Chordata</taxon>
        <taxon>Craniata</taxon>
        <taxon>Vertebrata</taxon>
        <taxon>Euteleostomi</taxon>
        <taxon>Amphibia</taxon>
        <taxon>Batrachia</taxon>
        <taxon>Caudata</taxon>
        <taxon>Salamandroidea</taxon>
        <taxon>Salamandridae</taxon>
        <taxon>Pleurodelinae</taxon>
        <taxon>Pleurodeles</taxon>
    </lineage>
</organism>
<gene>
    <name evidence="2" type="ORF">NDU88_005784</name>
</gene>
<dbReference type="Proteomes" id="UP001066276">
    <property type="component" value="Chromosome 1_2"/>
</dbReference>
<comment type="caution">
    <text evidence="2">The sequence shown here is derived from an EMBL/GenBank/DDBJ whole genome shotgun (WGS) entry which is preliminary data.</text>
</comment>
<dbReference type="EMBL" id="JANPWB010000002">
    <property type="protein sequence ID" value="KAJ1210420.1"/>
    <property type="molecule type" value="Genomic_DNA"/>
</dbReference>
<dbReference type="AlphaFoldDB" id="A0AAV7WDP4"/>
<keyword evidence="1" id="KW-0472">Membrane</keyword>
<evidence type="ECO:0000313" key="2">
    <source>
        <dbReference type="EMBL" id="KAJ1210420.1"/>
    </source>
</evidence>
<name>A0AAV7WDP4_PLEWA</name>
<reference evidence="2" key="1">
    <citation type="journal article" date="2022" name="bioRxiv">
        <title>Sequencing and chromosome-scale assembly of the giantPleurodeles waltlgenome.</title>
        <authorList>
            <person name="Brown T."/>
            <person name="Elewa A."/>
            <person name="Iarovenko S."/>
            <person name="Subramanian E."/>
            <person name="Araus A.J."/>
            <person name="Petzold A."/>
            <person name="Susuki M."/>
            <person name="Suzuki K.-i.T."/>
            <person name="Hayashi T."/>
            <person name="Toyoda A."/>
            <person name="Oliveira C."/>
            <person name="Osipova E."/>
            <person name="Leigh N.D."/>
            <person name="Simon A."/>
            <person name="Yun M.H."/>
        </authorList>
    </citation>
    <scope>NUCLEOTIDE SEQUENCE</scope>
    <source>
        <strain evidence="2">20211129_DDA</strain>
        <tissue evidence="2">Liver</tissue>
    </source>
</reference>
<proteinExistence type="predicted"/>
<evidence type="ECO:0000256" key="1">
    <source>
        <dbReference type="SAM" id="Phobius"/>
    </source>
</evidence>